<sequence length="147" mass="17643">MWTRMLKEEIPLMIWNPYGGMMERISISESATPFPNRKGVLYKIQYVNSWTVPDKQAMKKHYKWIKSFYKYMGLYVSKYPREAYVNHRDLDLGMNDKNCGNTSFVKACSSWGRRYFKDNFMRLVKVKTDFDPDNFFRHEQSIPLLPL</sequence>
<name>A0A2U1P6J9_ARTAN</name>
<proteinExistence type="predicted"/>
<dbReference type="InterPro" id="IPR012951">
    <property type="entry name" value="BBE"/>
</dbReference>
<evidence type="ECO:0000313" key="4">
    <source>
        <dbReference type="EMBL" id="PWA81395.1"/>
    </source>
</evidence>
<organism evidence="4 5">
    <name type="scientific">Artemisia annua</name>
    <name type="common">Sweet wormwood</name>
    <dbReference type="NCBI Taxonomy" id="35608"/>
    <lineage>
        <taxon>Eukaryota</taxon>
        <taxon>Viridiplantae</taxon>
        <taxon>Streptophyta</taxon>
        <taxon>Embryophyta</taxon>
        <taxon>Tracheophyta</taxon>
        <taxon>Spermatophyta</taxon>
        <taxon>Magnoliopsida</taxon>
        <taxon>eudicotyledons</taxon>
        <taxon>Gunneridae</taxon>
        <taxon>Pentapetalae</taxon>
        <taxon>asterids</taxon>
        <taxon>campanulids</taxon>
        <taxon>Asterales</taxon>
        <taxon>Asteraceae</taxon>
        <taxon>Asteroideae</taxon>
        <taxon>Anthemideae</taxon>
        <taxon>Artemisiinae</taxon>
        <taxon>Artemisia</taxon>
    </lineage>
</organism>
<dbReference type="GO" id="GO:0050660">
    <property type="term" value="F:flavin adenine dinucleotide binding"/>
    <property type="evidence" value="ECO:0007669"/>
    <property type="project" value="InterPro"/>
</dbReference>
<dbReference type="AlphaFoldDB" id="A0A2U1P6J9"/>
<dbReference type="Pfam" id="PF08031">
    <property type="entry name" value="BBE"/>
    <property type="match status" value="1"/>
</dbReference>
<keyword evidence="2" id="KW-0274">FAD</keyword>
<dbReference type="Proteomes" id="UP000245207">
    <property type="component" value="Unassembled WGS sequence"/>
</dbReference>
<keyword evidence="1" id="KW-0285">Flavoprotein</keyword>
<protein>
    <submittedName>
        <fullName evidence="4">Berberine/berberine-like protein</fullName>
    </submittedName>
</protein>
<evidence type="ECO:0000256" key="2">
    <source>
        <dbReference type="ARBA" id="ARBA00022827"/>
    </source>
</evidence>
<dbReference type="PANTHER" id="PTHR32448">
    <property type="entry name" value="OS08G0158400 PROTEIN"/>
    <property type="match status" value="1"/>
</dbReference>
<gene>
    <name evidence="4" type="ORF">CTI12_AA187780</name>
</gene>
<dbReference type="Gene3D" id="3.40.462.20">
    <property type="match status" value="1"/>
</dbReference>
<dbReference type="STRING" id="35608.A0A2U1P6J9"/>
<accession>A0A2U1P6J9</accession>
<feature type="domain" description="Berberine/berberine-like" evidence="3">
    <location>
        <begin position="83"/>
        <end position="143"/>
    </location>
</feature>
<dbReference type="GO" id="GO:0016491">
    <property type="term" value="F:oxidoreductase activity"/>
    <property type="evidence" value="ECO:0007669"/>
    <property type="project" value="InterPro"/>
</dbReference>
<dbReference type="EMBL" id="PKPP01001595">
    <property type="protein sequence ID" value="PWA81395.1"/>
    <property type="molecule type" value="Genomic_DNA"/>
</dbReference>
<evidence type="ECO:0000313" key="5">
    <source>
        <dbReference type="Proteomes" id="UP000245207"/>
    </source>
</evidence>
<keyword evidence="5" id="KW-1185">Reference proteome</keyword>
<evidence type="ECO:0000259" key="3">
    <source>
        <dbReference type="Pfam" id="PF08031"/>
    </source>
</evidence>
<dbReference type="OrthoDB" id="407275at2759"/>
<reference evidence="4 5" key="1">
    <citation type="journal article" date="2018" name="Mol. Plant">
        <title>The genome of Artemisia annua provides insight into the evolution of Asteraceae family and artemisinin biosynthesis.</title>
        <authorList>
            <person name="Shen Q."/>
            <person name="Zhang L."/>
            <person name="Liao Z."/>
            <person name="Wang S."/>
            <person name="Yan T."/>
            <person name="Shi P."/>
            <person name="Liu M."/>
            <person name="Fu X."/>
            <person name="Pan Q."/>
            <person name="Wang Y."/>
            <person name="Lv Z."/>
            <person name="Lu X."/>
            <person name="Zhang F."/>
            <person name="Jiang W."/>
            <person name="Ma Y."/>
            <person name="Chen M."/>
            <person name="Hao X."/>
            <person name="Li L."/>
            <person name="Tang Y."/>
            <person name="Lv G."/>
            <person name="Zhou Y."/>
            <person name="Sun X."/>
            <person name="Brodelius P.E."/>
            <person name="Rose J.K.C."/>
            <person name="Tang K."/>
        </authorList>
    </citation>
    <scope>NUCLEOTIDE SEQUENCE [LARGE SCALE GENOMIC DNA]</scope>
    <source>
        <strain evidence="5">cv. Huhao1</strain>
        <tissue evidence="4">Leaf</tissue>
    </source>
</reference>
<evidence type="ECO:0000256" key="1">
    <source>
        <dbReference type="ARBA" id="ARBA00022630"/>
    </source>
</evidence>
<comment type="caution">
    <text evidence="4">The sequence shown here is derived from an EMBL/GenBank/DDBJ whole genome shotgun (WGS) entry which is preliminary data.</text>
</comment>